<dbReference type="EMBL" id="OIVN01006248">
    <property type="protein sequence ID" value="SPD28865.1"/>
    <property type="molecule type" value="Genomic_DNA"/>
</dbReference>
<dbReference type="AlphaFoldDB" id="A0A2N9IWX7"/>
<proteinExistence type="predicted"/>
<gene>
    <name evidence="1" type="ORF">FSB_LOCUS56747</name>
</gene>
<name>A0A2N9IWX7_FAGSY</name>
<organism evidence="1">
    <name type="scientific">Fagus sylvatica</name>
    <name type="common">Beechnut</name>
    <dbReference type="NCBI Taxonomy" id="28930"/>
    <lineage>
        <taxon>Eukaryota</taxon>
        <taxon>Viridiplantae</taxon>
        <taxon>Streptophyta</taxon>
        <taxon>Embryophyta</taxon>
        <taxon>Tracheophyta</taxon>
        <taxon>Spermatophyta</taxon>
        <taxon>Magnoliopsida</taxon>
        <taxon>eudicotyledons</taxon>
        <taxon>Gunneridae</taxon>
        <taxon>Pentapetalae</taxon>
        <taxon>rosids</taxon>
        <taxon>fabids</taxon>
        <taxon>Fagales</taxon>
        <taxon>Fagaceae</taxon>
        <taxon>Fagus</taxon>
    </lineage>
</organism>
<sequence>MARMSLFWDVASTVYKGIQSYIHYKEIERKRKIAVLKYEESKLKREASKLQLEAKLRRELLQRLSMEEKSGSLSHSEMIRQQRIEARMERLQLHQQAKLGLCIQSYIHYKEIERKRKIAVLKYEESKLKREASKLQLEAKLRRELLQRLSMEEKSGSLSHSEMIRQQRIEARMERLQLHQQAKLGLCIQSYIHYKEIERKRKIAVLKYEESKLKREASKLQLEAKLRRELLQRLSMEEKSGSLSHSEMIRQQRIEARMERLQLHQQAKLGLCIQSYIHYKEIERKRKIAVLKYEESKLKREASKLQLEAKLRRELLQRLSMEEKSGSLSHSEMIRQQRIEARMERLQLHQQAKLGLYDAVSAYNEANGDPDIAVFVRELWFGFGFEFGHGLEFGLEHFGLGLEFGLEHFGLVGGDGVVVVVVVVRFVESDQI</sequence>
<accession>A0A2N9IWX7</accession>
<reference evidence="1" key="1">
    <citation type="submission" date="2018-02" db="EMBL/GenBank/DDBJ databases">
        <authorList>
            <person name="Cohen D.B."/>
            <person name="Kent A.D."/>
        </authorList>
    </citation>
    <scope>NUCLEOTIDE SEQUENCE</scope>
</reference>
<evidence type="ECO:0000313" key="1">
    <source>
        <dbReference type="EMBL" id="SPD28865.1"/>
    </source>
</evidence>
<protein>
    <submittedName>
        <fullName evidence="1">Uncharacterized protein</fullName>
    </submittedName>
</protein>